<reference evidence="3" key="1">
    <citation type="submission" date="2021-11" db="EMBL/GenBank/DDBJ databases">
        <title>Cultivation dependent microbiological survey of springs from the worlds oldest radium mine currently devoted to the extraction of radon-saturated water.</title>
        <authorList>
            <person name="Kapinusova G."/>
            <person name="Smrhova T."/>
            <person name="Strejcek M."/>
            <person name="Suman J."/>
            <person name="Jani K."/>
            <person name="Pajer P."/>
            <person name="Uhlik O."/>
        </authorList>
    </citation>
    <scope>NUCLEOTIDE SEQUENCE [LARGE SCALE GENOMIC DNA]</scope>
    <source>
        <strain evidence="3">J379</strain>
    </source>
</reference>
<feature type="chain" id="PRO_5047272852" description="Asl1-like glycosyl hydrolase catalytic domain-containing protein" evidence="1">
    <location>
        <begin position="22"/>
        <end position="556"/>
    </location>
</feature>
<dbReference type="Gene3D" id="3.20.20.80">
    <property type="entry name" value="Glycosidases"/>
    <property type="match status" value="1"/>
</dbReference>
<evidence type="ECO:0000256" key="1">
    <source>
        <dbReference type="SAM" id="SignalP"/>
    </source>
</evidence>
<dbReference type="InterPro" id="IPR017853">
    <property type="entry name" value="GH"/>
</dbReference>
<organism evidence="2 3">
    <name type="scientific">Svornostia abyssi</name>
    <dbReference type="NCBI Taxonomy" id="2898438"/>
    <lineage>
        <taxon>Bacteria</taxon>
        <taxon>Bacillati</taxon>
        <taxon>Actinomycetota</taxon>
        <taxon>Thermoleophilia</taxon>
        <taxon>Solirubrobacterales</taxon>
        <taxon>Baekduiaceae</taxon>
        <taxon>Svornostia</taxon>
    </lineage>
</organism>
<feature type="signal peptide" evidence="1">
    <location>
        <begin position="1"/>
        <end position="21"/>
    </location>
</feature>
<dbReference type="PANTHER" id="PTHR12631:SF10">
    <property type="entry name" value="BETA-XYLOSIDASE-LIKE PROTEIN-RELATED"/>
    <property type="match status" value="1"/>
</dbReference>
<dbReference type="RefSeq" id="WP_353863446.1">
    <property type="nucleotide sequence ID" value="NZ_CP088295.1"/>
</dbReference>
<dbReference type="EMBL" id="CP088295">
    <property type="protein sequence ID" value="UUY02924.1"/>
    <property type="molecule type" value="Genomic_DNA"/>
</dbReference>
<protein>
    <recommendedName>
        <fullName evidence="4">Asl1-like glycosyl hydrolase catalytic domain-containing protein</fullName>
    </recommendedName>
</protein>
<dbReference type="PANTHER" id="PTHR12631">
    <property type="entry name" value="ALPHA-L-IDURONIDASE"/>
    <property type="match status" value="1"/>
</dbReference>
<evidence type="ECO:0008006" key="4">
    <source>
        <dbReference type="Google" id="ProtNLM"/>
    </source>
</evidence>
<gene>
    <name evidence="2" type="ORF">LRS13_19890</name>
</gene>
<keyword evidence="1" id="KW-0732">Signal</keyword>
<evidence type="ECO:0000313" key="2">
    <source>
        <dbReference type="EMBL" id="UUY02924.1"/>
    </source>
</evidence>
<sequence>MIAMLALPSTASAATPPAAFAGLGNWSTPSTAQAQTMGQVGLRTWRAGLVWNWIEYTQGNRNWHYVDQLVRDGATNGYDILLALNGCAQWACGATRVAPAQEPQLSAYRTFVAAAVQRYGRGGAFWAANPNLPYRQVSWQVWNEVNAGQDWPNPTAAGYAAFLTAIAQTIKSVDPTATVVTSGLTEYPAISSGATLPTFLSQLYAQPGFKESFDVLAVHGYAESPAGVVRILDTARRIAAQNGDGNRRIWITEMGWSSGGPAHPFTVDEGTQAAYFQQSYDTLLGCRSRWNLDRAYWFSLNDISSATMGEADYWGHHTGLLRIDGSAKPVWNAFSEYTGEKPLPGGRGDGCALPGGAQLDVSAIDTVIISAPRFIGRKDSPTVTFNASRDATFECSLDGAAWSPCKSPVNVKTTREGGHELVVRAIDSGGVADTTPAKASWILDLTAPDTKLTKKPPSKAPKSAKVRMRFKGTDATGVASYQCRQLGQKWKTCKSGQLQKLSGRGFKRLQVRAVDRAGNVDPAPAQATVTVNLGCLRKAAQKVKGKTSACKTSRRR</sequence>
<proteinExistence type="predicted"/>
<dbReference type="Proteomes" id="UP001058860">
    <property type="component" value="Chromosome"/>
</dbReference>
<keyword evidence="3" id="KW-1185">Reference proteome</keyword>
<name>A0ABY5PE13_9ACTN</name>
<dbReference type="InterPro" id="IPR051923">
    <property type="entry name" value="Glycosyl_Hydrolase_39"/>
</dbReference>
<evidence type="ECO:0000313" key="3">
    <source>
        <dbReference type="Proteomes" id="UP001058860"/>
    </source>
</evidence>
<accession>A0ABY5PE13</accession>
<dbReference type="SUPFAM" id="SSF51445">
    <property type="entry name" value="(Trans)glycosidases"/>
    <property type="match status" value="1"/>
</dbReference>